<dbReference type="InterPro" id="IPR011009">
    <property type="entry name" value="Kinase-like_dom_sf"/>
</dbReference>
<dbReference type="PROSITE" id="PS50011">
    <property type="entry name" value="PROTEIN_KINASE_DOM"/>
    <property type="match status" value="1"/>
</dbReference>
<dbReference type="PROSITE" id="PS00108">
    <property type="entry name" value="PROTEIN_KINASE_ST"/>
    <property type="match status" value="1"/>
</dbReference>
<keyword evidence="4" id="KW-0547">Nucleotide-binding</keyword>
<evidence type="ECO:0000313" key="10">
    <source>
        <dbReference type="Proteomes" id="UP001567538"/>
    </source>
</evidence>
<dbReference type="EMBL" id="JBEAFC010000002">
    <property type="protein sequence ID" value="KAL1566477.1"/>
    <property type="molecule type" value="Genomic_DNA"/>
</dbReference>
<gene>
    <name evidence="9" type="ORF">AAHA92_02083</name>
</gene>
<keyword evidence="5 9" id="KW-0418">Kinase</keyword>
<keyword evidence="10" id="KW-1185">Reference proteome</keyword>
<organism evidence="9 10">
    <name type="scientific">Salvia divinorum</name>
    <name type="common">Maria pastora</name>
    <name type="synonym">Diviner's sage</name>
    <dbReference type="NCBI Taxonomy" id="28513"/>
    <lineage>
        <taxon>Eukaryota</taxon>
        <taxon>Viridiplantae</taxon>
        <taxon>Streptophyta</taxon>
        <taxon>Embryophyta</taxon>
        <taxon>Tracheophyta</taxon>
        <taxon>Spermatophyta</taxon>
        <taxon>Magnoliopsida</taxon>
        <taxon>eudicotyledons</taxon>
        <taxon>Gunneridae</taxon>
        <taxon>Pentapetalae</taxon>
        <taxon>asterids</taxon>
        <taxon>lamiids</taxon>
        <taxon>Lamiales</taxon>
        <taxon>Lamiaceae</taxon>
        <taxon>Nepetoideae</taxon>
        <taxon>Mentheae</taxon>
        <taxon>Salviinae</taxon>
        <taxon>Salvia</taxon>
        <taxon>Salvia subgen. Calosphace</taxon>
    </lineage>
</organism>
<evidence type="ECO:0000259" key="8">
    <source>
        <dbReference type="PROSITE" id="PS50011"/>
    </source>
</evidence>
<feature type="region of interest" description="Disordered" evidence="7">
    <location>
        <begin position="1"/>
        <end position="26"/>
    </location>
</feature>
<dbReference type="GO" id="GO:0004693">
    <property type="term" value="F:cyclin-dependent protein serine/threonine kinase activity"/>
    <property type="evidence" value="ECO:0007669"/>
    <property type="project" value="UniProtKB-EC"/>
</dbReference>
<dbReference type="AlphaFoldDB" id="A0ABD1IDN7"/>
<accession>A0ABD1IDN7</accession>
<dbReference type="InterPro" id="IPR050108">
    <property type="entry name" value="CDK"/>
</dbReference>
<evidence type="ECO:0000256" key="4">
    <source>
        <dbReference type="ARBA" id="ARBA00022741"/>
    </source>
</evidence>
<dbReference type="Gene3D" id="3.30.200.20">
    <property type="entry name" value="Phosphorylase Kinase, domain 1"/>
    <property type="match status" value="1"/>
</dbReference>
<dbReference type="GO" id="GO:0005524">
    <property type="term" value="F:ATP binding"/>
    <property type="evidence" value="ECO:0007669"/>
    <property type="project" value="UniProtKB-KW"/>
</dbReference>
<reference evidence="9 10" key="1">
    <citation type="submission" date="2024-06" db="EMBL/GenBank/DDBJ databases">
        <title>A chromosome level genome sequence of Diviner's sage (Salvia divinorum).</title>
        <authorList>
            <person name="Ford S.A."/>
            <person name="Ro D.-K."/>
            <person name="Ness R.W."/>
            <person name="Phillips M.A."/>
        </authorList>
    </citation>
    <scope>NUCLEOTIDE SEQUENCE [LARGE SCALE GENOMIC DNA]</scope>
    <source>
        <strain evidence="9">SAF-2024a</strain>
        <tissue evidence="9">Leaf</tissue>
    </source>
</reference>
<evidence type="ECO:0000256" key="5">
    <source>
        <dbReference type="ARBA" id="ARBA00022777"/>
    </source>
</evidence>
<dbReference type="InterPro" id="IPR000719">
    <property type="entry name" value="Prot_kinase_dom"/>
</dbReference>
<dbReference type="InterPro" id="IPR008271">
    <property type="entry name" value="Ser/Thr_kinase_AS"/>
</dbReference>
<evidence type="ECO:0000256" key="3">
    <source>
        <dbReference type="ARBA" id="ARBA00022679"/>
    </source>
</evidence>
<proteinExistence type="inferred from homology"/>
<keyword evidence="3 9" id="KW-0808">Transferase</keyword>
<comment type="caution">
    <text evidence="9">The sequence shown here is derived from an EMBL/GenBank/DDBJ whole genome shotgun (WGS) entry which is preliminary data.</text>
</comment>
<evidence type="ECO:0000256" key="6">
    <source>
        <dbReference type="ARBA" id="ARBA00022840"/>
    </source>
</evidence>
<evidence type="ECO:0000256" key="7">
    <source>
        <dbReference type="SAM" id="MobiDB-lite"/>
    </source>
</evidence>
<dbReference type="Pfam" id="PF00069">
    <property type="entry name" value="Pkinase"/>
    <property type="match status" value="1"/>
</dbReference>
<feature type="domain" description="Protein kinase" evidence="8">
    <location>
        <begin position="31"/>
        <end position="287"/>
    </location>
</feature>
<dbReference type="PANTHER" id="PTHR24056:SF107">
    <property type="entry name" value="CYCLIN-DEPENDENT KINASE 11A-RELATED"/>
    <property type="match status" value="1"/>
</dbReference>
<dbReference type="PANTHER" id="PTHR24056">
    <property type="entry name" value="CELL DIVISION PROTEIN KINASE"/>
    <property type="match status" value="1"/>
</dbReference>
<dbReference type="Gene3D" id="1.10.510.10">
    <property type="entry name" value="Transferase(Phosphotransferase) domain 1"/>
    <property type="match status" value="2"/>
</dbReference>
<keyword evidence="2" id="KW-0723">Serine/threonine-protein kinase</keyword>
<dbReference type="EC" id="2.7.11.22" evidence="9"/>
<evidence type="ECO:0000313" key="9">
    <source>
        <dbReference type="EMBL" id="KAL1566477.1"/>
    </source>
</evidence>
<dbReference type="FunFam" id="1.10.510.10:FF:000624">
    <property type="entry name" value="Mitogen-activated protein kinase"/>
    <property type="match status" value="1"/>
</dbReference>
<dbReference type="SMART" id="SM00220">
    <property type="entry name" value="S_TKc"/>
    <property type="match status" value="1"/>
</dbReference>
<name>A0ABD1IDN7_SALDI</name>
<protein>
    <submittedName>
        <fullName evidence="9">Cyclin-dependent kinase</fullName>
        <ecNumber evidence="9">2.7.11.22</ecNumber>
    </submittedName>
</protein>
<comment type="similarity">
    <text evidence="1">Belongs to the protein kinase superfamily. CMGC Ser/Thr protein kinase family. CDC2/CDKX subfamily.</text>
</comment>
<evidence type="ECO:0000256" key="2">
    <source>
        <dbReference type="ARBA" id="ARBA00022527"/>
    </source>
</evidence>
<keyword evidence="6" id="KW-0067">ATP-binding</keyword>
<evidence type="ECO:0000256" key="1">
    <source>
        <dbReference type="ARBA" id="ARBA00006485"/>
    </source>
</evidence>
<dbReference type="Proteomes" id="UP001567538">
    <property type="component" value="Unassembled WGS sequence"/>
</dbReference>
<sequence>MSLIKSIPLNLAPKNPHETMASSHSHDQSRYQLLNVVSRGSYGVVYRAWDKEAREIVAIKHELEGFSRSTVREIKILQSLPHHRSVVDLKRVTVDERGQVLVVMEFLPSDLMRLIAARKVAFSATQLKIMMSQILKGVRFLHENGVMHRDLKPANILIDVKDRLKICDFGISRWTNGSGSYTPGMVTQWYRAPELLMGETKYTSAIDMWSVGCIMAELVLRRVLFPGKSEIQQLSFIHFSLGHALQAMLCNFTPLLSGNGVDLLLSLLALDPNHRISANEALKHPWFLEL</sequence>
<dbReference type="SUPFAM" id="SSF56112">
    <property type="entry name" value="Protein kinase-like (PK-like)"/>
    <property type="match status" value="1"/>
</dbReference>